<dbReference type="Pfam" id="PF00486">
    <property type="entry name" value="Trans_reg_C"/>
    <property type="match status" value="1"/>
</dbReference>
<comment type="similarity">
    <text evidence="1">Belongs to the AfsR/DnrI/RedD regulatory family.</text>
</comment>
<dbReference type="SUPFAM" id="SSF46894">
    <property type="entry name" value="C-terminal effector domain of the bipartite response regulators"/>
    <property type="match status" value="1"/>
</dbReference>
<dbReference type="Pfam" id="PF13424">
    <property type="entry name" value="TPR_12"/>
    <property type="match status" value="1"/>
</dbReference>
<feature type="DNA-binding region" description="OmpR/PhoB-type" evidence="5">
    <location>
        <begin position="1"/>
        <end position="91"/>
    </location>
</feature>
<reference evidence="7 8" key="1">
    <citation type="submission" date="2015-07" db="EMBL/GenBank/DDBJ databases">
        <title>Genome sequencing of Kibdelosporangium phytohabitans.</title>
        <authorList>
            <person name="Qin S."/>
            <person name="Xing K."/>
        </authorList>
    </citation>
    <scope>NUCLEOTIDE SEQUENCE [LARGE SCALE GENOMIC DNA]</scope>
    <source>
        <strain evidence="7 8">KLBMP1111</strain>
    </source>
</reference>
<dbReference type="GO" id="GO:0006355">
    <property type="term" value="P:regulation of DNA-templated transcription"/>
    <property type="evidence" value="ECO:0007669"/>
    <property type="project" value="InterPro"/>
</dbReference>
<evidence type="ECO:0000256" key="3">
    <source>
        <dbReference type="ARBA" id="ARBA00023125"/>
    </source>
</evidence>
<evidence type="ECO:0000256" key="1">
    <source>
        <dbReference type="ARBA" id="ARBA00005820"/>
    </source>
</evidence>
<feature type="domain" description="OmpR/PhoB-type" evidence="6">
    <location>
        <begin position="1"/>
        <end position="91"/>
    </location>
</feature>
<dbReference type="Gene3D" id="3.40.50.300">
    <property type="entry name" value="P-loop containing nucleotide triphosphate hydrolases"/>
    <property type="match status" value="1"/>
</dbReference>
<evidence type="ECO:0000256" key="5">
    <source>
        <dbReference type="PROSITE-ProRule" id="PRU01091"/>
    </source>
</evidence>
<dbReference type="Proteomes" id="UP000063699">
    <property type="component" value="Chromosome"/>
</dbReference>
<dbReference type="GO" id="GO:0000160">
    <property type="term" value="P:phosphorelay signal transduction system"/>
    <property type="evidence" value="ECO:0007669"/>
    <property type="project" value="InterPro"/>
</dbReference>
<evidence type="ECO:0000313" key="7">
    <source>
        <dbReference type="EMBL" id="ALG12148.1"/>
    </source>
</evidence>
<name>A0A0N9I8B8_9PSEU</name>
<keyword evidence="3 5" id="KW-0238">DNA-binding</keyword>
<dbReference type="PANTHER" id="PTHR35807:SF1">
    <property type="entry name" value="TRANSCRIPTIONAL REGULATOR REDD"/>
    <property type="match status" value="1"/>
</dbReference>
<keyword evidence="4" id="KW-0804">Transcription</keyword>
<dbReference type="InterPro" id="IPR051677">
    <property type="entry name" value="AfsR-DnrI-RedD_regulator"/>
</dbReference>
<dbReference type="SUPFAM" id="SSF48452">
    <property type="entry name" value="TPR-like"/>
    <property type="match status" value="2"/>
</dbReference>
<evidence type="ECO:0000256" key="4">
    <source>
        <dbReference type="ARBA" id="ARBA00023163"/>
    </source>
</evidence>
<proteinExistence type="inferred from homology"/>
<keyword evidence="8" id="KW-1185">Reference proteome</keyword>
<dbReference type="InterPro" id="IPR005158">
    <property type="entry name" value="BTAD"/>
</dbReference>
<dbReference type="STRING" id="860235.AOZ06_39520"/>
<evidence type="ECO:0000256" key="2">
    <source>
        <dbReference type="ARBA" id="ARBA00023015"/>
    </source>
</evidence>
<dbReference type="GO" id="GO:0003677">
    <property type="term" value="F:DNA binding"/>
    <property type="evidence" value="ECO:0007669"/>
    <property type="project" value="UniProtKB-UniRule"/>
</dbReference>
<dbReference type="PROSITE" id="PS51755">
    <property type="entry name" value="OMPR_PHOB"/>
    <property type="match status" value="1"/>
</dbReference>
<dbReference type="EMBL" id="CP012752">
    <property type="protein sequence ID" value="ALG12148.1"/>
    <property type="molecule type" value="Genomic_DNA"/>
</dbReference>
<gene>
    <name evidence="7" type="ORF">AOZ06_39520</name>
</gene>
<dbReference type="PANTHER" id="PTHR35807">
    <property type="entry name" value="TRANSCRIPTIONAL REGULATOR REDD-RELATED"/>
    <property type="match status" value="1"/>
</dbReference>
<dbReference type="Pfam" id="PF03704">
    <property type="entry name" value="BTAD"/>
    <property type="match status" value="1"/>
</dbReference>
<organism evidence="7 8">
    <name type="scientific">Kibdelosporangium phytohabitans</name>
    <dbReference type="NCBI Taxonomy" id="860235"/>
    <lineage>
        <taxon>Bacteria</taxon>
        <taxon>Bacillati</taxon>
        <taxon>Actinomycetota</taxon>
        <taxon>Actinomycetes</taxon>
        <taxon>Pseudonocardiales</taxon>
        <taxon>Pseudonocardiaceae</taxon>
        <taxon>Kibdelosporangium</taxon>
    </lineage>
</organism>
<evidence type="ECO:0000313" key="8">
    <source>
        <dbReference type="Proteomes" id="UP000063699"/>
    </source>
</evidence>
<dbReference type="KEGG" id="kphy:AOZ06_39520"/>
<dbReference type="InterPro" id="IPR001867">
    <property type="entry name" value="OmpR/PhoB-type_DNA-bd"/>
</dbReference>
<dbReference type="InterPro" id="IPR011990">
    <property type="entry name" value="TPR-like_helical_dom_sf"/>
</dbReference>
<dbReference type="SUPFAM" id="SSF52540">
    <property type="entry name" value="P-loop containing nucleoside triphosphate hydrolases"/>
    <property type="match status" value="1"/>
</dbReference>
<sequence>MRFSVLGSLVVVGDDGPVEVSTAKLRVVLVTLLLSANRPVSMPYLVDRLWDGSPPAAAQKAVQLYVTRLRAALGSGRALIQTVPGGYQLNVAADQLDLLRFENLVAGAEQAPDQQTCADMLREALDLWRGEPCPDVVSDVLHADDLPRLVERRLMVAERHAELELTLGRYTEAVPRLRILVAEASLRERFWVQLIRALHGAGRRAEALSAYREIAGRLAEELGVDPGSDLRAAHQAVLNDEVPSPPARRAVPRQLPADLPWFIGRRNRLALLDKHLPGEALVAVDGPGGVGKTSLVLHWAHQHADLFPDGQLFVDLRGPGHAPDNALGAFLRALGEPAERIPADLDERAALFRSVTADKRLLIVLDNAADAAQVRPFLPGPVGVVIVTSRQRLRGLAVRNGAVRVALTPFGTDEAVELLARLAGGVDPDEMASIADRCGGLALPLMIMGHRLADGTPAARLLDELAAERGRLNAFDVSDDVATDVRAMLVSAYAALPGPAARLFRLFGTWPTNRITVPAAAALAAVDIETARRLLGTLVDAHHLRRVDVDRFEIHDLMHALAADLCANDPERAAALARVLSWCLHSSHNAARRIGDRRVPQAPPLAPGVTAEEFLTEATAQAWFDEEFDTLTSVVELAVAHDRPEHAWPIVAALTEYRERRARWADHRRLIRLGVSAARAAGDRRGERLVVMTLANNELHLGQHAAALENFRRGLELARELGDEAWQAAALGSMARALYRLGRIEEALGHLEQSLAAHQRLGHRLGEALDLHHMAMCHLRAGDHAKAIALDQQSLRIHVAASDRFGAALVQGQLGEAHLAVGAYGKAIDYFRAALDWFRRTGSAYETDAATMLAEALHHAGERSEAESLARAAAATLRTHHTPASINLLTRLRATFPAVIAEMTDKQPEPARPGT</sequence>
<dbReference type="CDD" id="cd15831">
    <property type="entry name" value="BTAD"/>
    <property type="match status" value="1"/>
</dbReference>
<protein>
    <recommendedName>
        <fullName evidence="6">OmpR/PhoB-type domain-containing protein</fullName>
    </recommendedName>
</protein>
<accession>A0A0N9I8B8</accession>
<dbReference type="InterPro" id="IPR019734">
    <property type="entry name" value="TPR_rpt"/>
</dbReference>
<dbReference type="SMART" id="SM00862">
    <property type="entry name" value="Trans_reg_C"/>
    <property type="match status" value="1"/>
</dbReference>
<dbReference type="InterPro" id="IPR036388">
    <property type="entry name" value="WH-like_DNA-bd_sf"/>
</dbReference>
<keyword evidence="2" id="KW-0805">Transcription regulation</keyword>
<dbReference type="SMART" id="SM00028">
    <property type="entry name" value="TPR"/>
    <property type="match status" value="5"/>
</dbReference>
<dbReference type="SMART" id="SM01043">
    <property type="entry name" value="BTAD"/>
    <property type="match status" value="1"/>
</dbReference>
<dbReference type="PRINTS" id="PR00364">
    <property type="entry name" value="DISEASERSIST"/>
</dbReference>
<dbReference type="Gene3D" id="1.25.40.10">
    <property type="entry name" value="Tetratricopeptide repeat domain"/>
    <property type="match status" value="2"/>
</dbReference>
<dbReference type="InterPro" id="IPR016032">
    <property type="entry name" value="Sig_transdc_resp-reg_C-effctor"/>
</dbReference>
<dbReference type="OrthoDB" id="3646695at2"/>
<dbReference type="Gene3D" id="1.10.10.10">
    <property type="entry name" value="Winged helix-like DNA-binding domain superfamily/Winged helix DNA-binding domain"/>
    <property type="match status" value="1"/>
</dbReference>
<dbReference type="AlphaFoldDB" id="A0A0N9I8B8"/>
<dbReference type="InterPro" id="IPR027417">
    <property type="entry name" value="P-loop_NTPase"/>
</dbReference>
<dbReference type="RefSeq" id="WP_054294044.1">
    <property type="nucleotide sequence ID" value="NZ_CP012752.1"/>
</dbReference>
<evidence type="ECO:0000259" key="6">
    <source>
        <dbReference type="PROSITE" id="PS51755"/>
    </source>
</evidence>